<feature type="compositionally biased region" description="Basic and acidic residues" evidence="1">
    <location>
        <begin position="58"/>
        <end position="70"/>
    </location>
</feature>
<feature type="compositionally biased region" description="Basic and acidic residues" evidence="1">
    <location>
        <begin position="38"/>
        <end position="48"/>
    </location>
</feature>
<dbReference type="AlphaFoldDB" id="A0AAF3FGL0"/>
<organism evidence="2 3">
    <name type="scientific">Mesorhabditis belari</name>
    <dbReference type="NCBI Taxonomy" id="2138241"/>
    <lineage>
        <taxon>Eukaryota</taxon>
        <taxon>Metazoa</taxon>
        <taxon>Ecdysozoa</taxon>
        <taxon>Nematoda</taxon>
        <taxon>Chromadorea</taxon>
        <taxon>Rhabditida</taxon>
        <taxon>Rhabditina</taxon>
        <taxon>Rhabditomorpha</taxon>
        <taxon>Rhabditoidea</taxon>
        <taxon>Rhabditidae</taxon>
        <taxon>Mesorhabditinae</taxon>
        <taxon>Mesorhabditis</taxon>
    </lineage>
</organism>
<dbReference type="Proteomes" id="UP000887575">
    <property type="component" value="Unassembled WGS sequence"/>
</dbReference>
<feature type="region of interest" description="Disordered" evidence="1">
    <location>
        <begin position="38"/>
        <end position="113"/>
    </location>
</feature>
<sequence length="317" mass="36189">MGYAVLVTLHEDTAEAKVEEILAQIVCIDGVNTVTTEWRSDRKRRNEPDSIVSPTIDVEEKVEKVHKENETSSAKKSKAQKSNSVAWTPASKEKDDKPTKQDSLRKIQDQKQAEKDFDQKLALIFGPSTPKKFLSPKKRPQAATPPVSRPSSPSNFSPSLQLQSVKTPKPHPDSFEYVMLKMQARDSGNTSRSKSPEDDKENVKSRKSTPQREEIERRVNCAFCLTPTNVNGLRWHALIHCGRKLYSCKLCPFETNNVHSMRNHINGRHAEEPTININYKYNMDEDLKTKWIQASNKAFPDHSSKCEQQIRNDTKRF</sequence>
<evidence type="ECO:0000256" key="1">
    <source>
        <dbReference type="SAM" id="MobiDB-lite"/>
    </source>
</evidence>
<reference evidence="3" key="1">
    <citation type="submission" date="2024-02" db="UniProtKB">
        <authorList>
            <consortium name="WormBaseParasite"/>
        </authorList>
    </citation>
    <scope>IDENTIFICATION</scope>
</reference>
<feature type="compositionally biased region" description="Basic and acidic residues" evidence="1">
    <location>
        <begin position="91"/>
        <end position="113"/>
    </location>
</feature>
<proteinExistence type="predicted"/>
<name>A0AAF3FGL0_9BILA</name>
<feature type="region of interest" description="Disordered" evidence="1">
    <location>
        <begin position="127"/>
        <end position="212"/>
    </location>
</feature>
<dbReference type="WBParaSite" id="MBELARI_LOCUS6212">
    <property type="protein sequence ID" value="MBELARI_LOCUS6212"/>
    <property type="gene ID" value="MBELARI_LOCUS6212"/>
</dbReference>
<protein>
    <submittedName>
        <fullName evidence="3">C2H2-type domain-containing protein</fullName>
    </submittedName>
</protein>
<evidence type="ECO:0000313" key="3">
    <source>
        <dbReference type="WBParaSite" id="MBELARI_LOCUS6212"/>
    </source>
</evidence>
<dbReference type="Gene3D" id="3.30.160.60">
    <property type="entry name" value="Classic Zinc Finger"/>
    <property type="match status" value="1"/>
</dbReference>
<keyword evidence="2" id="KW-1185">Reference proteome</keyword>
<feature type="compositionally biased region" description="Low complexity" evidence="1">
    <location>
        <begin position="145"/>
        <end position="159"/>
    </location>
</feature>
<evidence type="ECO:0000313" key="2">
    <source>
        <dbReference type="Proteomes" id="UP000887575"/>
    </source>
</evidence>
<accession>A0AAF3FGL0</accession>
<feature type="compositionally biased region" description="Basic and acidic residues" evidence="1">
    <location>
        <begin position="194"/>
        <end position="212"/>
    </location>
</feature>